<dbReference type="EMBL" id="NSDM01000008">
    <property type="protein sequence ID" value="MDQ2586270.1"/>
    <property type="molecule type" value="Genomic_DNA"/>
</dbReference>
<gene>
    <name evidence="1" type="ORF">CKY47_20205</name>
</gene>
<dbReference type="Gene3D" id="3.40.50.300">
    <property type="entry name" value="P-loop containing nucleotide triphosphate hydrolases"/>
    <property type="match status" value="1"/>
</dbReference>
<dbReference type="Proteomes" id="UP001225605">
    <property type="component" value="Unassembled WGS sequence"/>
</dbReference>
<evidence type="ECO:0000313" key="2">
    <source>
        <dbReference type="Proteomes" id="UP001225605"/>
    </source>
</evidence>
<keyword evidence="2" id="KW-1185">Reference proteome</keyword>
<dbReference type="Pfam" id="PF13671">
    <property type="entry name" value="AAA_33"/>
    <property type="match status" value="1"/>
</dbReference>
<dbReference type="InterPro" id="IPR027417">
    <property type="entry name" value="P-loop_NTPase"/>
</dbReference>
<organism evidence="1 2">
    <name type="scientific">Saccharothrix yanglingensis</name>
    <dbReference type="NCBI Taxonomy" id="659496"/>
    <lineage>
        <taxon>Bacteria</taxon>
        <taxon>Bacillati</taxon>
        <taxon>Actinomycetota</taxon>
        <taxon>Actinomycetes</taxon>
        <taxon>Pseudonocardiales</taxon>
        <taxon>Pseudonocardiaceae</taxon>
        <taxon>Saccharothrix</taxon>
    </lineage>
</organism>
<reference evidence="1 2" key="1">
    <citation type="submission" date="2017-06" db="EMBL/GenBank/DDBJ databases">
        <title>Cultured bacterium strain Saccharothrix yanglingensis Hhs.015.</title>
        <authorList>
            <person name="Xia Y."/>
        </authorList>
    </citation>
    <scope>NUCLEOTIDE SEQUENCE [LARGE SCALE GENOMIC DNA]</scope>
    <source>
        <strain evidence="1 2">Hhs.015</strain>
    </source>
</reference>
<protein>
    <submittedName>
        <fullName evidence="1">Zeta toxin</fullName>
    </submittedName>
</protein>
<comment type="caution">
    <text evidence="1">The sequence shown here is derived from an EMBL/GenBank/DDBJ whole genome shotgun (WGS) entry which is preliminary data.</text>
</comment>
<accession>A0ABU0X2C6</accession>
<name>A0ABU0X2C6_9PSEU</name>
<dbReference type="SUPFAM" id="SSF52540">
    <property type="entry name" value="P-loop containing nucleoside triphosphate hydrolases"/>
    <property type="match status" value="1"/>
</dbReference>
<evidence type="ECO:0000313" key="1">
    <source>
        <dbReference type="EMBL" id="MDQ2586270.1"/>
    </source>
</evidence>
<sequence length="184" mass="20195">MDVMTAVAVRPRSLVVLAGLPGAGKTTLLAAADTGGAPTVVLDSDQVRSALTAALPRALPYRFYRPLVHLVHRTRILWFALTATTSLLLVHEPSTRPTTRAGLVVVGVLSNRPRHFVWLDATPEEAFSGQVARGRLIRSRSFGRHVRRATRLRTRFTAGRPPRGWHGVTVLTRRDRLRLSVTAG</sequence>
<proteinExistence type="predicted"/>